<dbReference type="InterPro" id="IPR050438">
    <property type="entry name" value="LMW_PTPase"/>
</dbReference>
<keyword evidence="2" id="KW-0378">Hydrolase</keyword>
<evidence type="ECO:0000313" key="6">
    <source>
        <dbReference type="EMBL" id="TGE36711.1"/>
    </source>
</evidence>
<comment type="similarity">
    <text evidence="1">Belongs to the low molecular weight phosphotyrosine protein phosphatase family.</text>
</comment>
<dbReference type="PRINTS" id="PR00719">
    <property type="entry name" value="LMWPTPASE"/>
</dbReference>
<gene>
    <name evidence="6" type="ORF">E4K67_19475</name>
</gene>
<name>A0A4Z0R145_9FIRM</name>
<dbReference type="InterPro" id="IPR023485">
    <property type="entry name" value="Ptyr_pPase"/>
</dbReference>
<dbReference type="Proteomes" id="UP000298460">
    <property type="component" value="Unassembled WGS sequence"/>
</dbReference>
<dbReference type="PANTHER" id="PTHR11717">
    <property type="entry name" value="LOW MOLECULAR WEIGHT PROTEIN TYROSINE PHOSPHATASE"/>
    <property type="match status" value="1"/>
</dbReference>
<dbReference type="SMART" id="SM00226">
    <property type="entry name" value="LMWPc"/>
    <property type="match status" value="1"/>
</dbReference>
<sequence length="145" mass="16097">MGLKLLFICTGNTCRSPMAEGLARKIFGDSVQVGSAGMAAYGGESANTHALEVLKEQNIDLSRHFSRRISAELMADADWIIPMTQAQEEALKRLFPEYAEKVRYLGDWGEQKREVVDPWGGSLEIYRQTAQEIGNLLSAIKSYLA</sequence>
<feature type="active site" description="Nucleophile" evidence="4">
    <location>
        <position position="9"/>
    </location>
</feature>
<keyword evidence="7" id="KW-1185">Reference proteome</keyword>
<dbReference type="SUPFAM" id="SSF52788">
    <property type="entry name" value="Phosphotyrosine protein phosphatases I"/>
    <property type="match status" value="1"/>
</dbReference>
<dbReference type="Pfam" id="PF01451">
    <property type="entry name" value="LMWPc"/>
    <property type="match status" value="1"/>
</dbReference>
<feature type="active site" description="Proton donor" evidence="4">
    <location>
        <position position="117"/>
    </location>
</feature>
<dbReference type="RefSeq" id="WP_135549943.1">
    <property type="nucleotide sequence ID" value="NZ_SPQQ01000007.1"/>
</dbReference>
<dbReference type="CDD" id="cd16344">
    <property type="entry name" value="LMWPAP"/>
    <property type="match status" value="1"/>
</dbReference>
<feature type="domain" description="Phosphotyrosine protein phosphatase I" evidence="5">
    <location>
        <begin position="3"/>
        <end position="142"/>
    </location>
</feature>
<dbReference type="EMBL" id="SPQQ01000007">
    <property type="protein sequence ID" value="TGE36711.1"/>
    <property type="molecule type" value="Genomic_DNA"/>
</dbReference>
<protein>
    <submittedName>
        <fullName evidence="6">Low molecular weight protein arginine phosphatase</fullName>
    </submittedName>
</protein>
<organism evidence="6 7">
    <name type="scientific">Desulfosporosinus fructosivorans</name>
    <dbReference type="NCBI Taxonomy" id="2018669"/>
    <lineage>
        <taxon>Bacteria</taxon>
        <taxon>Bacillati</taxon>
        <taxon>Bacillota</taxon>
        <taxon>Clostridia</taxon>
        <taxon>Eubacteriales</taxon>
        <taxon>Desulfitobacteriaceae</taxon>
        <taxon>Desulfosporosinus</taxon>
    </lineage>
</organism>
<accession>A0A4Z0R145</accession>
<evidence type="ECO:0000256" key="2">
    <source>
        <dbReference type="ARBA" id="ARBA00022801"/>
    </source>
</evidence>
<evidence type="ECO:0000259" key="5">
    <source>
        <dbReference type="SMART" id="SM00226"/>
    </source>
</evidence>
<evidence type="ECO:0000256" key="4">
    <source>
        <dbReference type="PIRSR" id="PIRSR617867-1"/>
    </source>
</evidence>
<dbReference type="OrthoDB" id="9784339at2"/>
<dbReference type="PANTHER" id="PTHR11717:SF31">
    <property type="entry name" value="LOW MOLECULAR WEIGHT PROTEIN-TYROSINE-PHOSPHATASE ETP-RELATED"/>
    <property type="match status" value="1"/>
</dbReference>
<dbReference type="InterPro" id="IPR036196">
    <property type="entry name" value="Ptyr_pPase_sf"/>
</dbReference>
<comment type="caution">
    <text evidence="6">The sequence shown here is derived from an EMBL/GenBank/DDBJ whole genome shotgun (WGS) entry which is preliminary data.</text>
</comment>
<proteinExistence type="inferred from homology"/>
<keyword evidence="3" id="KW-0904">Protein phosphatase</keyword>
<evidence type="ECO:0000256" key="1">
    <source>
        <dbReference type="ARBA" id="ARBA00011063"/>
    </source>
</evidence>
<dbReference type="Gene3D" id="3.40.50.2300">
    <property type="match status" value="1"/>
</dbReference>
<reference evidence="6 7" key="1">
    <citation type="submission" date="2019-03" db="EMBL/GenBank/DDBJ databases">
        <title>Draft Genome Sequence of Desulfosporosinus fructosivorans Strain 63.6F, Isolated from Marine Sediment in the Baltic Sea.</title>
        <authorList>
            <person name="Hausmann B."/>
            <person name="Vandieken V."/>
            <person name="Pjevac P."/>
            <person name="Schreck K."/>
            <person name="Herbold C.W."/>
            <person name="Loy A."/>
        </authorList>
    </citation>
    <scope>NUCLEOTIDE SEQUENCE [LARGE SCALE GENOMIC DNA]</scope>
    <source>
        <strain evidence="6 7">63.6F</strain>
    </source>
</reference>
<dbReference type="AlphaFoldDB" id="A0A4Z0R145"/>
<feature type="active site" evidence="4">
    <location>
        <position position="15"/>
    </location>
</feature>
<dbReference type="GO" id="GO:0004725">
    <property type="term" value="F:protein tyrosine phosphatase activity"/>
    <property type="evidence" value="ECO:0007669"/>
    <property type="project" value="InterPro"/>
</dbReference>
<evidence type="ECO:0000256" key="3">
    <source>
        <dbReference type="ARBA" id="ARBA00022912"/>
    </source>
</evidence>
<evidence type="ECO:0000313" key="7">
    <source>
        <dbReference type="Proteomes" id="UP000298460"/>
    </source>
</evidence>
<dbReference type="InterPro" id="IPR017867">
    <property type="entry name" value="Tyr_phospatase_low_mol_wt"/>
</dbReference>